<evidence type="ECO:0000313" key="1">
    <source>
        <dbReference type="EMBL" id="DAE10967.1"/>
    </source>
</evidence>
<protein>
    <submittedName>
        <fullName evidence="1">Uncharacterized protein</fullName>
    </submittedName>
</protein>
<organism evidence="1">
    <name type="scientific">Siphoviridae sp. ctPsO101</name>
    <dbReference type="NCBI Taxonomy" id="2825487"/>
    <lineage>
        <taxon>Viruses</taxon>
        <taxon>Duplodnaviria</taxon>
        <taxon>Heunggongvirae</taxon>
        <taxon>Uroviricota</taxon>
        <taxon>Caudoviricetes</taxon>
    </lineage>
</organism>
<accession>A0A8S5PV72</accession>
<dbReference type="EMBL" id="BK015523">
    <property type="protein sequence ID" value="DAE10967.1"/>
    <property type="molecule type" value="Genomic_DNA"/>
</dbReference>
<sequence>MKKYNLSNIMKRAWELVKKAGMSISSGLKKAWEEAKKELNKIVFSGKAKVLQIEKGEPKLGASDSDYLYFRLWEGKTKRRIYANDYKGRSVGYIDLDNNNEIETEYSKGANVDTLEWFVANYEF</sequence>
<proteinExistence type="predicted"/>
<name>A0A8S5PV72_9CAUD</name>
<reference evidence="1" key="1">
    <citation type="journal article" date="2021" name="Proc. Natl. Acad. Sci. U.S.A.">
        <title>A Catalog of Tens of Thousands of Viruses from Human Metagenomes Reveals Hidden Associations with Chronic Diseases.</title>
        <authorList>
            <person name="Tisza M.J."/>
            <person name="Buck C.B."/>
        </authorList>
    </citation>
    <scope>NUCLEOTIDE SEQUENCE</scope>
    <source>
        <strain evidence="1">CtPsO101</strain>
    </source>
</reference>